<protein>
    <submittedName>
        <fullName evidence="2">Uncharacterized protein</fullName>
    </submittedName>
</protein>
<evidence type="ECO:0000313" key="1">
    <source>
        <dbReference type="Proteomes" id="UP000887569"/>
    </source>
</evidence>
<reference evidence="2" key="1">
    <citation type="submission" date="2022-11" db="UniProtKB">
        <authorList>
            <consortium name="WormBaseParasite"/>
        </authorList>
    </citation>
    <scope>IDENTIFICATION</scope>
</reference>
<keyword evidence="1" id="KW-1185">Reference proteome</keyword>
<dbReference type="Proteomes" id="UP000887569">
    <property type="component" value="Unplaced"/>
</dbReference>
<evidence type="ECO:0000313" key="2">
    <source>
        <dbReference type="WBParaSite" id="PgB20_g010_t01"/>
    </source>
</evidence>
<name>A0A914ZVP1_PARUN</name>
<accession>A0A914ZVP1</accession>
<sequence length="61" mass="7183">MIRRHYQNNDYPSFTKEHNALNFGCNTRKSQHSVQLNQRPYQGYRETCVSVVYDALTISVC</sequence>
<dbReference type="WBParaSite" id="PgB20_g010_t01">
    <property type="protein sequence ID" value="PgB20_g010_t01"/>
    <property type="gene ID" value="PgB20_g010"/>
</dbReference>
<dbReference type="AlphaFoldDB" id="A0A914ZVP1"/>
<proteinExistence type="predicted"/>
<organism evidence="1 2">
    <name type="scientific">Parascaris univalens</name>
    <name type="common">Nematode worm</name>
    <dbReference type="NCBI Taxonomy" id="6257"/>
    <lineage>
        <taxon>Eukaryota</taxon>
        <taxon>Metazoa</taxon>
        <taxon>Ecdysozoa</taxon>
        <taxon>Nematoda</taxon>
        <taxon>Chromadorea</taxon>
        <taxon>Rhabditida</taxon>
        <taxon>Spirurina</taxon>
        <taxon>Ascaridomorpha</taxon>
        <taxon>Ascaridoidea</taxon>
        <taxon>Ascarididae</taxon>
        <taxon>Parascaris</taxon>
    </lineage>
</organism>